<evidence type="ECO:0000313" key="4">
    <source>
        <dbReference type="Proteomes" id="UP001241072"/>
    </source>
</evidence>
<protein>
    <recommendedName>
        <fullName evidence="5">HNH endonuclease</fullName>
    </recommendedName>
</protein>
<keyword evidence="2" id="KW-0732">Signal</keyword>
<evidence type="ECO:0000256" key="2">
    <source>
        <dbReference type="SAM" id="SignalP"/>
    </source>
</evidence>
<feature type="chain" id="PRO_5046038151" description="HNH endonuclease" evidence="2">
    <location>
        <begin position="24"/>
        <end position="193"/>
    </location>
</feature>
<accession>A0ABT9BKP4</accession>
<comment type="caution">
    <text evidence="3">The sequence shown here is derived from an EMBL/GenBank/DDBJ whole genome shotgun (WGS) entry which is preliminary data.</text>
</comment>
<keyword evidence="4" id="KW-1185">Reference proteome</keyword>
<dbReference type="RefSeq" id="WP_305001424.1">
    <property type="nucleotide sequence ID" value="NZ_JAUQUB010000001.1"/>
</dbReference>
<name>A0ABT9BKP4_9MICO</name>
<feature type="signal peptide" evidence="2">
    <location>
        <begin position="1"/>
        <end position="23"/>
    </location>
</feature>
<evidence type="ECO:0008006" key="5">
    <source>
        <dbReference type="Google" id="ProtNLM"/>
    </source>
</evidence>
<proteinExistence type="predicted"/>
<organism evidence="3 4">
    <name type="scientific">Antiquaquibacter soli</name>
    <dbReference type="NCBI Taxonomy" id="3064523"/>
    <lineage>
        <taxon>Bacteria</taxon>
        <taxon>Bacillati</taxon>
        <taxon>Actinomycetota</taxon>
        <taxon>Actinomycetes</taxon>
        <taxon>Micrococcales</taxon>
        <taxon>Microbacteriaceae</taxon>
        <taxon>Antiquaquibacter</taxon>
    </lineage>
</organism>
<evidence type="ECO:0000256" key="1">
    <source>
        <dbReference type="SAM" id="MobiDB-lite"/>
    </source>
</evidence>
<reference evidence="3 4" key="1">
    <citation type="submission" date="2023-07" db="EMBL/GenBank/DDBJ databases">
        <title>Protaetiibacter sp. nov WY-16 isolated from soil.</title>
        <authorList>
            <person name="Liu B."/>
            <person name="Wan Y."/>
        </authorList>
    </citation>
    <scope>NUCLEOTIDE SEQUENCE [LARGE SCALE GENOMIC DNA]</scope>
    <source>
        <strain evidence="3 4">WY-16</strain>
    </source>
</reference>
<feature type="compositionally biased region" description="Polar residues" evidence="1">
    <location>
        <begin position="42"/>
        <end position="51"/>
    </location>
</feature>
<feature type="region of interest" description="Disordered" evidence="1">
    <location>
        <begin position="29"/>
        <end position="87"/>
    </location>
</feature>
<evidence type="ECO:0000313" key="3">
    <source>
        <dbReference type="EMBL" id="MDO7881003.1"/>
    </source>
</evidence>
<gene>
    <name evidence="3" type="ORF">Q5716_02050</name>
</gene>
<dbReference type="EMBL" id="JAUQUB010000001">
    <property type="protein sequence ID" value="MDO7881003.1"/>
    <property type="molecule type" value="Genomic_DNA"/>
</dbReference>
<dbReference type="PROSITE" id="PS51257">
    <property type="entry name" value="PROKAR_LIPOPROTEIN"/>
    <property type="match status" value="1"/>
</dbReference>
<sequence>MTSITTRLAAAVIACVAVPALLAGCTGPTTTTDVGEPVVASDSWSESTTGSAPGAGSCELDHGDEGTRPDASCTPGAVTSEISPADPSVVCRESAGGEINESVRSAVLSAYGIENEDAPRYRVDYLVPRQLGGANDFANLWPMPESDPSATTKAQTDAAVADAVCGGRAGIQAAQYAIAHNWTTALTVLGLGG</sequence>
<dbReference type="Proteomes" id="UP001241072">
    <property type="component" value="Unassembled WGS sequence"/>
</dbReference>
<feature type="compositionally biased region" description="Basic and acidic residues" evidence="1">
    <location>
        <begin position="59"/>
        <end position="68"/>
    </location>
</feature>